<evidence type="ECO:0000313" key="3">
    <source>
        <dbReference type="Proteomes" id="UP000305948"/>
    </source>
</evidence>
<accession>A0A5C3NF43</accession>
<gene>
    <name evidence="2" type="ORF">OE88DRAFT_1652472</name>
</gene>
<dbReference type="Pfam" id="PF21762">
    <property type="entry name" value="DEDDh_C"/>
    <property type="match status" value="1"/>
</dbReference>
<dbReference type="InterPro" id="IPR048519">
    <property type="entry name" value="Gfd2/YDR514C-like_C"/>
</dbReference>
<dbReference type="EMBL" id="ML213504">
    <property type="protein sequence ID" value="TFK55940.1"/>
    <property type="molecule type" value="Genomic_DNA"/>
</dbReference>
<dbReference type="InterPro" id="IPR012337">
    <property type="entry name" value="RNaseH-like_sf"/>
</dbReference>
<keyword evidence="3" id="KW-1185">Reference proteome</keyword>
<dbReference type="Proteomes" id="UP000305948">
    <property type="component" value="Unassembled WGS sequence"/>
</dbReference>
<proteinExistence type="predicted"/>
<sequence>MGVVPDESSQPTSPESATVTGYYRFTDIWFEWHTALPDETYRDTLKAVLQYDAVVHRDHPLMEDPSKGIELYMGVLHNQESRLMLSSAQVEYIRYWLHAMKLTEELIPIPNSEAMMTSEQLQTVSPIFYTDAAVLKKAVKTIEKNNKKLRWVDNFLMKYRNTFERTRTLWAAGTGTWCAIDFESWERDHTIITELGWSTIRWDNGKEIAEQNHIIVKENRAYSNGTFVPDYRDHFLHGKSILLDKKTFKQRMAELLAEWQSSGPLYLIFHDARADIKYLKSPAVEAPLPTLEFTLPDVVPESGTYVIDTADLFAALEGESTRKRRGLEQMCRHLQIQTDYLHNAGNDAYYTLLALKSMASGDPLDLQREQRWPNHTEGAVNGVKVQFQPWEENDEYDDVEGLMPPPKFKLPDAPEATLNPAYEAQMLQEELAQS</sequence>
<name>A0A5C3NF43_9AGAM</name>
<dbReference type="SUPFAM" id="SSF53098">
    <property type="entry name" value="Ribonuclease H-like"/>
    <property type="match status" value="1"/>
</dbReference>
<dbReference type="InterPro" id="IPR040151">
    <property type="entry name" value="Gfd2/YDR514C-like"/>
</dbReference>
<dbReference type="InterPro" id="IPR036397">
    <property type="entry name" value="RNaseH_sf"/>
</dbReference>
<dbReference type="OrthoDB" id="5953249at2759"/>
<dbReference type="AlphaFoldDB" id="A0A5C3NF43"/>
<dbReference type="PANTHER" id="PTHR28083:SF1">
    <property type="entry name" value="GOOD FOR FULL DBP5 ACTIVITY PROTEIN 2"/>
    <property type="match status" value="1"/>
</dbReference>
<organism evidence="2 3">
    <name type="scientific">Heliocybe sulcata</name>
    <dbReference type="NCBI Taxonomy" id="5364"/>
    <lineage>
        <taxon>Eukaryota</taxon>
        <taxon>Fungi</taxon>
        <taxon>Dikarya</taxon>
        <taxon>Basidiomycota</taxon>
        <taxon>Agaricomycotina</taxon>
        <taxon>Agaricomycetes</taxon>
        <taxon>Gloeophyllales</taxon>
        <taxon>Gloeophyllaceae</taxon>
        <taxon>Heliocybe</taxon>
    </lineage>
</organism>
<evidence type="ECO:0000259" key="1">
    <source>
        <dbReference type="Pfam" id="PF21762"/>
    </source>
</evidence>
<dbReference type="Gene3D" id="3.30.420.10">
    <property type="entry name" value="Ribonuclease H-like superfamily/Ribonuclease H"/>
    <property type="match status" value="1"/>
</dbReference>
<feature type="domain" description="Gfd2/YDR514C-like C-terminal" evidence="1">
    <location>
        <begin position="176"/>
        <end position="358"/>
    </location>
</feature>
<dbReference type="PANTHER" id="PTHR28083">
    <property type="entry name" value="GOOD FOR FULL DBP5 ACTIVITY PROTEIN 2"/>
    <property type="match status" value="1"/>
</dbReference>
<dbReference type="STRING" id="5364.A0A5C3NF43"/>
<dbReference type="GO" id="GO:0005634">
    <property type="term" value="C:nucleus"/>
    <property type="evidence" value="ECO:0007669"/>
    <property type="project" value="TreeGrafter"/>
</dbReference>
<evidence type="ECO:0000313" key="2">
    <source>
        <dbReference type="EMBL" id="TFK55940.1"/>
    </source>
</evidence>
<reference evidence="2 3" key="1">
    <citation type="journal article" date="2019" name="Nat. Ecol. Evol.">
        <title>Megaphylogeny resolves global patterns of mushroom evolution.</title>
        <authorList>
            <person name="Varga T."/>
            <person name="Krizsan K."/>
            <person name="Foldi C."/>
            <person name="Dima B."/>
            <person name="Sanchez-Garcia M."/>
            <person name="Sanchez-Ramirez S."/>
            <person name="Szollosi G.J."/>
            <person name="Szarkandi J.G."/>
            <person name="Papp V."/>
            <person name="Albert L."/>
            <person name="Andreopoulos W."/>
            <person name="Angelini C."/>
            <person name="Antonin V."/>
            <person name="Barry K.W."/>
            <person name="Bougher N.L."/>
            <person name="Buchanan P."/>
            <person name="Buyck B."/>
            <person name="Bense V."/>
            <person name="Catcheside P."/>
            <person name="Chovatia M."/>
            <person name="Cooper J."/>
            <person name="Damon W."/>
            <person name="Desjardin D."/>
            <person name="Finy P."/>
            <person name="Geml J."/>
            <person name="Haridas S."/>
            <person name="Hughes K."/>
            <person name="Justo A."/>
            <person name="Karasinski D."/>
            <person name="Kautmanova I."/>
            <person name="Kiss B."/>
            <person name="Kocsube S."/>
            <person name="Kotiranta H."/>
            <person name="LaButti K.M."/>
            <person name="Lechner B.E."/>
            <person name="Liimatainen K."/>
            <person name="Lipzen A."/>
            <person name="Lukacs Z."/>
            <person name="Mihaltcheva S."/>
            <person name="Morgado L.N."/>
            <person name="Niskanen T."/>
            <person name="Noordeloos M.E."/>
            <person name="Ohm R.A."/>
            <person name="Ortiz-Santana B."/>
            <person name="Ovrebo C."/>
            <person name="Racz N."/>
            <person name="Riley R."/>
            <person name="Savchenko A."/>
            <person name="Shiryaev A."/>
            <person name="Soop K."/>
            <person name="Spirin V."/>
            <person name="Szebenyi C."/>
            <person name="Tomsovsky M."/>
            <person name="Tulloss R.E."/>
            <person name="Uehling J."/>
            <person name="Grigoriev I.V."/>
            <person name="Vagvolgyi C."/>
            <person name="Papp T."/>
            <person name="Martin F.M."/>
            <person name="Miettinen O."/>
            <person name="Hibbett D.S."/>
            <person name="Nagy L.G."/>
        </authorList>
    </citation>
    <scope>NUCLEOTIDE SEQUENCE [LARGE SCALE GENOMIC DNA]</scope>
    <source>
        <strain evidence="2 3">OMC1185</strain>
    </source>
</reference>
<protein>
    <recommendedName>
        <fullName evidence="1">Gfd2/YDR514C-like C-terminal domain-containing protein</fullName>
    </recommendedName>
</protein>
<dbReference type="GO" id="GO:0003676">
    <property type="term" value="F:nucleic acid binding"/>
    <property type="evidence" value="ECO:0007669"/>
    <property type="project" value="InterPro"/>
</dbReference>